<dbReference type="KEGG" id="mcha:111006555"/>
<sequence length="230" mass="25808">MMKKLIAVAAEALQSRRRPSLMTTCRRHSTSVSSAVNSLLLRSLKEHYLEISRMTPPPKVSPPSPFSIIKGALDSNGPVLTRNFGEEEVNISVMRLANIVPGGGGDDDGDEEINQLFLHVTVSKPEQRDNLHFLCGLYPDALGIHSVSMRPRAESSGFLVVPSGYNGPVFEDLDEKMRDVLHNYIDERGVNESLFPFLQAWLYVKEHRNLMRWFRSAGSFINERKGAKEN</sequence>
<reference evidence="2" key="1">
    <citation type="submission" date="2025-08" db="UniProtKB">
        <authorList>
            <consortium name="RefSeq"/>
        </authorList>
    </citation>
    <scope>IDENTIFICATION</scope>
    <source>
        <strain evidence="2">OHB3-1</strain>
    </source>
</reference>
<dbReference type="GeneID" id="111006555"/>
<dbReference type="InterPro" id="IPR003428">
    <property type="entry name" value="MAM33"/>
</dbReference>
<dbReference type="Gene3D" id="3.10.280.10">
    <property type="entry name" value="Mitochondrial glycoprotein"/>
    <property type="match status" value="1"/>
</dbReference>
<gene>
    <name evidence="2" type="primary">LOC111006555</name>
</gene>
<dbReference type="GO" id="GO:0005759">
    <property type="term" value="C:mitochondrial matrix"/>
    <property type="evidence" value="ECO:0007669"/>
    <property type="project" value="InterPro"/>
</dbReference>
<dbReference type="Proteomes" id="UP000504603">
    <property type="component" value="Unplaced"/>
</dbReference>
<dbReference type="SUPFAM" id="SSF54529">
    <property type="entry name" value="Mitochondrial glycoprotein MAM33-like"/>
    <property type="match status" value="1"/>
</dbReference>
<evidence type="ECO:0000313" key="1">
    <source>
        <dbReference type="Proteomes" id="UP000504603"/>
    </source>
</evidence>
<dbReference type="OrthoDB" id="278212at2759"/>
<dbReference type="AlphaFoldDB" id="A0A6J1C1F6"/>
<accession>A0A6J1C1F6</accession>
<keyword evidence="1" id="KW-1185">Reference proteome</keyword>
<evidence type="ECO:0000313" key="2">
    <source>
        <dbReference type="RefSeq" id="XP_022134253.1"/>
    </source>
</evidence>
<organism evidence="1 2">
    <name type="scientific">Momordica charantia</name>
    <name type="common">Bitter gourd</name>
    <name type="synonym">Balsam pear</name>
    <dbReference type="NCBI Taxonomy" id="3673"/>
    <lineage>
        <taxon>Eukaryota</taxon>
        <taxon>Viridiplantae</taxon>
        <taxon>Streptophyta</taxon>
        <taxon>Embryophyta</taxon>
        <taxon>Tracheophyta</taxon>
        <taxon>Spermatophyta</taxon>
        <taxon>Magnoliopsida</taxon>
        <taxon>eudicotyledons</taxon>
        <taxon>Gunneridae</taxon>
        <taxon>Pentapetalae</taxon>
        <taxon>rosids</taxon>
        <taxon>fabids</taxon>
        <taxon>Cucurbitales</taxon>
        <taxon>Cucurbitaceae</taxon>
        <taxon>Momordiceae</taxon>
        <taxon>Momordica</taxon>
    </lineage>
</organism>
<dbReference type="InterPro" id="IPR036561">
    <property type="entry name" value="MAM33_sf"/>
</dbReference>
<proteinExistence type="predicted"/>
<dbReference type="RefSeq" id="XP_022134253.1">
    <property type="nucleotide sequence ID" value="XM_022278561.1"/>
</dbReference>
<dbReference type="Pfam" id="PF02330">
    <property type="entry name" value="MAM33"/>
    <property type="match status" value="1"/>
</dbReference>
<dbReference type="PANTHER" id="PTHR31365">
    <property type="entry name" value="EXPRESSED PROTEIN"/>
    <property type="match status" value="1"/>
</dbReference>
<protein>
    <submittedName>
        <fullName evidence="2">Uncharacterized protein At2g39795, mitochondrial</fullName>
    </submittedName>
</protein>
<name>A0A6J1C1F6_MOMCH</name>
<dbReference type="PANTHER" id="PTHR31365:SF2">
    <property type="entry name" value="OS01G0771100 PROTEIN"/>
    <property type="match status" value="1"/>
</dbReference>